<evidence type="ECO:0000313" key="1">
    <source>
        <dbReference type="EMBL" id="ETL86324.1"/>
    </source>
</evidence>
<sequence length="106" mass="11885">YVLIYSKHQDAYWNAVIYIVIQTGCLLEPASVTCDFEKGLMKAMTEQFLSLRSLGVFFHLEASSLAQDAERAHPAGPDCFCTYPECDCCTHNHSGKRNRGQGMISF</sequence>
<proteinExistence type="predicted"/>
<feature type="non-terminal residue" evidence="1">
    <location>
        <position position="1"/>
    </location>
</feature>
<reference evidence="1" key="1">
    <citation type="submission" date="2013-11" db="EMBL/GenBank/DDBJ databases">
        <title>The Genome Sequence of Phytophthora parasitica CHvinca01.</title>
        <authorList>
            <consortium name="The Broad Institute Genomics Platform"/>
            <person name="Russ C."/>
            <person name="Tyler B."/>
            <person name="Panabieres F."/>
            <person name="Shan W."/>
            <person name="Tripathy S."/>
            <person name="Grunwald N."/>
            <person name="Machado M."/>
            <person name="Johnson C.S."/>
            <person name="Arredondo F."/>
            <person name="Hong C."/>
            <person name="Coffey M."/>
            <person name="Young S.K."/>
            <person name="Zeng Q."/>
            <person name="Gargeya S."/>
            <person name="Fitzgerald M."/>
            <person name="Abouelleil A."/>
            <person name="Alvarado L."/>
            <person name="Chapman S.B."/>
            <person name="Gainer-Dewar J."/>
            <person name="Goldberg J."/>
            <person name="Griggs A."/>
            <person name="Gujja S."/>
            <person name="Hansen M."/>
            <person name="Howarth C."/>
            <person name="Imamovic A."/>
            <person name="Ireland A."/>
            <person name="Larimer J."/>
            <person name="McCowan C."/>
            <person name="Murphy C."/>
            <person name="Pearson M."/>
            <person name="Poon T.W."/>
            <person name="Priest M."/>
            <person name="Roberts A."/>
            <person name="Saif S."/>
            <person name="Shea T."/>
            <person name="Sykes S."/>
            <person name="Wortman J."/>
            <person name="Nusbaum C."/>
            <person name="Birren B."/>
        </authorList>
    </citation>
    <scope>NUCLEOTIDE SEQUENCE [LARGE SCALE GENOMIC DNA]</scope>
    <source>
        <strain evidence="1">CHvinca01</strain>
    </source>
</reference>
<evidence type="ECO:0008006" key="2">
    <source>
        <dbReference type="Google" id="ProtNLM"/>
    </source>
</evidence>
<name>W2KP05_PHYNI</name>
<dbReference type="Proteomes" id="UP000054423">
    <property type="component" value="Unassembled WGS sequence"/>
</dbReference>
<dbReference type="OrthoDB" id="124555at2759"/>
<accession>W2KP05</accession>
<dbReference type="EMBL" id="KI681332">
    <property type="protein sequence ID" value="ETL86324.1"/>
    <property type="molecule type" value="Genomic_DNA"/>
</dbReference>
<gene>
    <name evidence="1" type="ORF">L917_14240</name>
</gene>
<organism evidence="1">
    <name type="scientific">Phytophthora nicotianae</name>
    <name type="common">Potato buckeye rot agent</name>
    <name type="synonym">Phytophthora parasitica</name>
    <dbReference type="NCBI Taxonomy" id="4792"/>
    <lineage>
        <taxon>Eukaryota</taxon>
        <taxon>Sar</taxon>
        <taxon>Stramenopiles</taxon>
        <taxon>Oomycota</taxon>
        <taxon>Peronosporomycetes</taxon>
        <taxon>Peronosporales</taxon>
        <taxon>Peronosporaceae</taxon>
        <taxon>Phytophthora</taxon>
    </lineage>
</organism>
<protein>
    <recommendedName>
        <fullName evidence="2">MULE transposase domain-containing protein</fullName>
    </recommendedName>
</protein>
<dbReference type="AlphaFoldDB" id="W2KP05"/>